<sequence>MSFLKSMWKVGSKHKKLSEELALQNCREEDVEVDNDVVTFKLKYLGNTVVEKVIGEKIGPEAVKSILKVAKASRKKLTPVNLNISLKGIAVTDLQGNDMFKVSIYRISNCSTDASHRQVFSFISTDNNETTECHAFLCSKRKIAETVTLSVAHAFSTAYAAWRILPSTREFAQIADQEETAKENNDNTLQHLIDLDESSLANQQQQNPWVSFEDDFSASPSHHSFNKDVDLIVV</sequence>
<name>A0ABM1N9E5_NICVS</name>
<dbReference type="Gene3D" id="2.30.29.30">
    <property type="entry name" value="Pleckstrin-homology domain (PH domain)/Phosphotyrosine-binding domain (PTB)"/>
    <property type="match status" value="1"/>
</dbReference>
<dbReference type="GeneID" id="108567464"/>
<dbReference type="Proteomes" id="UP000695000">
    <property type="component" value="Unplaced"/>
</dbReference>
<evidence type="ECO:0000313" key="3">
    <source>
        <dbReference type="RefSeq" id="XP_017783445.1"/>
    </source>
</evidence>
<dbReference type="Pfam" id="PF14719">
    <property type="entry name" value="PID_2"/>
    <property type="match status" value="1"/>
</dbReference>
<feature type="domain" description="PID" evidence="1">
    <location>
        <begin position="38"/>
        <end position="159"/>
    </location>
</feature>
<dbReference type="InterPro" id="IPR006020">
    <property type="entry name" value="PTB/PI_dom"/>
</dbReference>
<accession>A0ABM1N9E5</accession>
<keyword evidence="2" id="KW-1185">Reference proteome</keyword>
<dbReference type="InterPro" id="IPR051133">
    <property type="entry name" value="Adapter_Engulfment-Domain"/>
</dbReference>
<reference evidence="3" key="1">
    <citation type="submission" date="2025-08" db="UniProtKB">
        <authorList>
            <consortium name="RefSeq"/>
        </authorList>
    </citation>
    <scope>IDENTIFICATION</scope>
    <source>
        <tissue evidence="3">Whole Larva</tissue>
    </source>
</reference>
<dbReference type="PANTHER" id="PTHR11232">
    <property type="entry name" value="PHOSPHOTYROSINE INTERACTION DOMAIN-CONTAINING FAMILY MEMBER"/>
    <property type="match status" value="1"/>
</dbReference>
<dbReference type="SUPFAM" id="SSF50729">
    <property type="entry name" value="PH domain-like"/>
    <property type="match status" value="1"/>
</dbReference>
<proteinExistence type="predicted"/>
<dbReference type="CDD" id="cd13159">
    <property type="entry name" value="PTB_LDLRAP-mammal-like"/>
    <property type="match status" value="1"/>
</dbReference>
<evidence type="ECO:0000259" key="1">
    <source>
        <dbReference type="PROSITE" id="PS01179"/>
    </source>
</evidence>
<organism evidence="2 3">
    <name type="scientific">Nicrophorus vespilloides</name>
    <name type="common">Boreal carrion beetle</name>
    <dbReference type="NCBI Taxonomy" id="110193"/>
    <lineage>
        <taxon>Eukaryota</taxon>
        <taxon>Metazoa</taxon>
        <taxon>Ecdysozoa</taxon>
        <taxon>Arthropoda</taxon>
        <taxon>Hexapoda</taxon>
        <taxon>Insecta</taxon>
        <taxon>Pterygota</taxon>
        <taxon>Neoptera</taxon>
        <taxon>Endopterygota</taxon>
        <taxon>Coleoptera</taxon>
        <taxon>Polyphaga</taxon>
        <taxon>Staphyliniformia</taxon>
        <taxon>Silphidae</taxon>
        <taxon>Nicrophorinae</taxon>
        <taxon>Nicrophorus</taxon>
    </lineage>
</organism>
<protein>
    <submittedName>
        <fullName evidence="3">Low density lipoprotein receptor adapter protein 1-like</fullName>
    </submittedName>
</protein>
<gene>
    <name evidence="3" type="primary">LOC108567464</name>
</gene>
<dbReference type="PROSITE" id="PS01179">
    <property type="entry name" value="PID"/>
    <property type="match status" value="1"/>
</dbReference>
<evidence type="ECO:0000313" key="2">
    <source>
        <dbReference type="Proteomes" id="UP000695000"/>
    </source>
</evidence>
<dbReference type="PANTHER" id="PTHR11232:SF74">
    <property type="entry name" value="PTB DOMAIN-CONTAINING ADAPTER PROTEIN CED-6-LIKE PROTEIN"/>
    <property type="match status" value="1"/>
</dbReference>
<dbReference type="SMART" id="SM00462">
    <property type="entry name" value="PTB"/>
    <property type="match status" value="1"/>
</dbReference>
<dbReference type="InterPro" id="IPR011993">
    <property type="entry name" value="PH-like_dom_sf"/>
</dbReference>
<dbReference type="RefSeq" id="XP_017783445.1">
    <property type="nucleotide sequence ID" value="XM_017927956.1"/>
</dbReference>